<evidence type="ECO:0000256" key="1">
    <source>
        <dbReference type="SAM" id="MobiDB-lite"/>
    </source>
</evidence>
<feature type="region of interest" description="Disordered" evidence="1">
    <location>
        <begin position="1"/>
        <end position="84"/>
    </location>
</feature>
<evidence type="ECO:0000313" key="2">
    <source>
        <dbReference type="EMBL" id="KAF9450106.1"/>
    </source>
</evidence>
<dbReference type="AlphaFoldDB" id="A0A9P5XJ35"/>
<protein>
    <submittedName>
        <fullName evidence="2">Uncharacterized protein</fullName>
    </submittedName>
</protein>
<comment type="caution">
    <text evidence="2">The sequence shown here is derived from an EMBL/GenBank/DDBJ whole genome shotgun (WGS) entry which is preliminary data.</text>
</comment>
<evidence type="ECO:0000313" key="3">
    <source>
        <dbReference type="Proteomes" id="UP000807342"/>
    </source>
</evidence>
<accession>A0A9P5XJ35</accession>
<reference evidence="2" key="1">
    <citation type="submission" date="2020-11" db="EMBL/GenBank/DDBJ databases">
        <authorList>
            <consortium name="DOE Joint Genome Institute"/>
            <person name="Ahrendt S."/>
            <person name="Riley R."/>
            <person name="Andreopoulos W."/>
            <person name="Labutti K."/>
            <person name="Pangilinan J."/>
            <person name="Ruiz-Duenas F.J."/>
            <person name="Barrasa J.M."/>
            <person name="Sanchez-Garcia M."/>
            <person name="Camarero S."/>
            <person name="Miyauchi S."/>
            <person name="Serrano A."/>
            <person name="Linde D."/>
            <person name="Babiker R."/>
            <person name="Drula E."/>
            <person name="Ayuso-Fernandez I."/>
            <person name="Pacheco R."/>
            <person name="Padilla G."/>
            <person name="Ferreira P."/>
            <person name="Barriuso J."/>
            <person name="Kellner H."/>
            <person name="Castanera R."/>
            <person name="Alfaro M."/>
            <person name="Ramirez L."/>
            <person name="Pisabarro A.G."/>
            <person name="Kuo A."/>
            <person name="Tritt A."/>
            <person name="Lipzen A."/>
            <person name="He G."/>
            <person name="Yan M."/>
            <person name="Ng V."/>
            <person name="Cullen D."/>
            <person name="Martin F."/>
            <person name="Rosso M.-N."/>
            <person name="Henrissat B."/>
            <person name="Hibbett D."/>
            <person name="Martinez A.T."/>
            <person name="Grigoriev I.V."/>
        </authorList>
    </citation>
    <scope>NUCLEOTIDE SEQUENCE</scope>
    <source>
        <strain evidence="2">MF-IS2</strain>
    </source>
</reference>
<dbReference type="Proteomes" id="UP000807342">
    <property type="component" value="Unassembled WGS sequence"/>
</dbReference>
<gene>
    <name evidence="2" type="ORF">P691DRAFT_758469</name>
</gene>
<dbReference type="EMBL" id="MU151112">
    <property type="protein sequence ID" value="KAF9450106.1"/>
    <property type="molecule type" value="Genomic_DNA"/>
</dbReference>
<name>A0A9P5XJ35_9AGAR</name>
<keyword evidence="3" id="KW-1185">Reference proteome</keyword>
<proteinExistence type="predicted"/>
<sequence>MDLGTRTEDDTTIAPRTGPRREEANNAGDRVQDPTAPLLNEDVSPASATSHRLSYADPPPQTRLSHRNPAELQGPGMNHDDDSPEIHAMSMVQAPPGRTFLSNANQYMAQDSPIRANVELQHPRPRRFIRLSSFLSQLSPRLAPRKNL</sequence>
<organism evidence="2 3">
    <name type="scientific">Macrolepiota fuliginosa MF-IS2</name>
    <dbReference type="NCBI Taxonomy" id="1400762"/>
    <lineage>
        <taxon>Eukaryota</taxon>
        <taxon>Fungi</taxon>
        <taxon>Dikarya</taxon>
        <taxon>Basidiomycota</taxon>
        <taxon>Agaricomycotina</taxon>
        <taxon>Agaricomycetes</taxon>
        <taxon>Agaricomycetidae</taxon>
        <taxon>Agaricales</taxon>
        <taxon>Agaricineae</taxon>
        <taxon>Agaricaceae</taxon>
        <taxon>Macrolepiota</taxon>
    </lineage>
</organism>